<accession>A0A1I7FJQ6</accession>
<dbReference type="EMBL" id="FPBO01000002">
    <property type="protein sequence ID" value="SFU36365.1"/>
    <property type="molecule type" value="Genomic_DNA"/>
</dbReference>
<dbReference type="AlphaFoldDB" id="A0A1I7FJQ6"/>
<dbReference type="Gene3D" id="3.40.50.1820">
    <property type="entry name" value="alpha/beta hydrolase"/>
    <property type="match status" value="1"/>
</dbReference>
<dbReference type="InterPro" id="IPR029058">
    <property type="entry name" value="AB_hydrolase_fold"/>
</dbReference>
<proteinExistence type="predicted"/>
<dbReference type="Proteomes" id="UP000199391">
    <property type="component" value="Unassembled WGS sequence"/>
</dbReference>
<gene>
    <name evidence="1" type="ORF">SAMN05216552_100285</name>
</gene>
<evidence type="ECO:0000313" key="2">
    <source>
        <dbReference type="Proteomes" id="UP000199391"/>
    </source>
</evidence>
<organism evidence="1 2">
    <name type="scientific">Pseudoduganella namucuonensis</name>
    <dbReference type="NCBI Taxonomy" id="1035707"/>
    <lineage>
        <taxon>Bacteria</taxon>
        <taxon>Pseudomonadati</taxon>
        <taxon>Pseudomonadota</taxon>
        <taxon>Betaproteobacteria</taxon>
        <taxon>Burkholderiales</taxon>
        <taxon>Oxalobacteraceae</taxon>
        <taxon>Telluria group</taxon>
        <taxon>Pseudoduganella</taxon>
    </lineage>
</organism>
<dbReference type="Pfam" id="PF00756">
    <property type="entry name" value="Esterase"/>
    <property type="match status" value="1"/>
</dbReference>
<evidence type="ECO:0000313" key="1">
    <source>
        <dbReference type="EMBL" id="SFU36365.1"/>
    </source>
</evidence>
<dbReference type="InterPro" id="IPR050583">
    <property type="entry name" value="Mycobacterial_A85_antigen"/>
</dbReference>
<dbReference type="PANTHER" id="PTHR48098">
    <property type="entry name" value="ENTEROCHELIN ESTERASE-RELATED"/>
    <property type="match status" value="1"/>
</dbReference>
<reference evidence="2" key="1">
    <citation type="submission" date="2016-10" db="EMBL/GenBank/DDBJ databases">
        <authorList>
            <person name="Varghese N."/>
            <person name="Submissions S."/>
        </authorList>
    </citation>
    <scope>NUCLEOTIDE SEQUENCE [LARGE SCALE GENOMIC DNA]</scope>
    <source>
        <strain evidence="2">CGMCC 1.11014</strain>
    </source>
</reference>
<dbReference type="STRING" id="1035707.SAMN05216552_100285"/>
<protein>
    <submittedName>
        <fullName evidence="1">Enterochelin esterase</fullName>
    </submittedName>
</protein>
<dbReference type="PANTHER" id="PTHR48098:SF6">
    <property type="entry name" value="FERRI-BACILLIBACTIN ESTERASE BESA"/>
    <property type="match status" value="1"/>
</dbReference>
<dbReference type="SUPFAM" id="SSF53474">
    <property type="entry name" value="alpha/beta-Hydrolases"/>
    <property type="match status" value="1"/>
</dbReference>
<dbReference type="InterPro" id="IPR000801">
    <property type="entry name" value="Esterase-like"/>
</dbReference>
<sequence length="351" mass="37709">MGRTGRRAALRWMADRAAVAALVAGGGWVHGAGAEEGGRGAAEAAGGRYVVLPAFPSKLAAPRKVVVWLPAGYDTTAERHAVLYMHDGQNLFDSATAMGGKPWAVDARLAPLIADGLVRPTIIVGIWSGRERAREFAPAAALEALTPESRLALLGEPPGRGVSASRAAVGDVAEAEREAEAAPALTDAYLRFIVEELKPAIDSQFRTHRDRRNTFIMGSSLGGVVSLYAVARHPEVFAGAGCLSTHWPITVNFNMLYDKDDMRPVRIASAYFDWLSRKLPRAGGHKLYFDHGDSGLDALYPPYQAQVNALLRAKGYRDGIDCIVKAYPGDGHTEAAWGGRVDIPLRFLLAK</sequence>
<keyword evidence="2" id="KW-1185">Reference proteome</keyword>
<name>A0A1I7FJQ6_9BURK</name>